<evidence type="ECO:0000313" key="6">
    <source>
        <dbReference type="EMBL" id="GJJ09283.1"/>
    </source>
</evidence>
<feature type="region of interest" description="Disordered" evidence="5">
    <location>
        <begin position="43"/>
        <end position="124"/>
    </location>
</feature>
<evidence type="ECO:0000256" key="4">
    <source>
        <dbReference type="ARBA" id="ARBA00022833"/>
    </source>
</evidence>
<dbReference type="GO" id="GO:0010557">
    <property type="term" value="P:positive regulation of macromolecule biosynthetic process"/>
    <property type="evidence" value="ECO:0007669"/>
    <property type="project" value="UniProtKB-ARBA"/>
</dbReference>
<gene>
    <name evidence="6" type="ORF">Clacol_003505</name>
</gene>
<keyword evidence="3" id="KW-0863">Zinc-finger</keyword>
<dbReference type="SUPFAM" id="SSF57667">
    <property type="entry name" value="beta-beta-alpha zinc fingers"/>
    <property type="match status" value="1"/>
</dbReference>
<dbReference type="PANTHER" id="PTHR19818">
    <property type="entry name" value="ZINC FINGER PROTEIN ZIC AND GLI"/>
    <property type="match status" value="1"/>
</dbReference>
<dbReference type="InterPro" id="IPR036236">
    <property type="entry name" value="Znf_C2H2_sf"/>
</dbReference>
<keyword evidence="1" id="KW-0479">Metal-binding</keyword>
<comment type="caution">
    <text evidence="6">The sequence shown here is derived from an EMBL/GenBank/DDBJ whole genome shotgun (WGS) entry which is preliminary data.</text>
</comment>
<dbReference type="GO" id="GO:0005634">
    <property type="term" value="C:nucleus"/>
    <property type="evidence" value="ECO:0007669"/>
    <property type="project" value="UniProtKB-ARBA"/>
</dbReference>
<proteinExistence type="predicted"/>
<protein>
    <recommendedName>
        <fullName evidence="8">C2H2-type domain-containing protein</fullName>
    </recommendedName>
</protein>
<feature type="compositionally biased region" description="Gly residues" evidence="5">
    <location>
        <begin position="87"/>
        <end position="99"/>
    </location>
</feature>
<evidence type="ECO:0000313" key="7">
    <source>
        <dbReference type="Proteomes" id="UP001050691"/>
    </source>
</evidence>
<accession>A0AAV5A9E8</accession>
<dbReference type="GO" id="GO:0000978">
    <property type="term" value="F:RNA polymerase II cis-regulatory region sequence-specific DNA binding"/>
    <property type="evidence" value="ECO:0007669"/>
    <property type="project" value="TreeGrafter"/>
</dbReference>
<evidence type="ECO:0000256" key="2">
    <source>
        <dbReference type="ARBA" id="ARBA00022737"/>
    </source>
</evidence>
<dbReference type="GO" id="GO:0000981">
    <property type="term" value="F:DNA-binding transcription factor activity, RNA polymerase II-specific"/>
    <property type="evidence" value="ECO:0007669"/>
    <property type="project" value="TreeGrafter"/>
</dbReference>
<organism evidence="6 7">
    <name type="scientific">Clathrus columnatus</name>
    <dbReference type="NCBI Taxonomy" id="1419009"/>
    <lineage>
        <taxon>Eukaryota</taxon>
        <taxon>Fungi</taxon>
        <taxon>Dikarya</taxon>
        <taxon>Basidiomycota</taxon>
        <taxon>Agaricomycotina</taxon>
        <taxon>Agaricomycetes</taxon>
        <taxon>Phallomycetidae</taxon>
        <taxon>Phallales</taxon>
        <taxon>Clathraceae</taxon>
        <taxon>Clathrus</taxon>
    </lineage>
</organism>
<evidence type="ECO:0008006" key="8">
    <source>
        <dbReference type="Google" id="ProtNLM"/>
    </source>
</evidence>
<dbReference type="GO" id="GO:0008270">
    <property type="term" value="F:zinc ion binding"/>
    <property type="evidence" value="ECO:0007669"/>
    <property type="project" value="UniProtKB-KW"/>
</dbReference>
<dbReference type="EMBL" id="BPWL01000004">
    <property type="protein sequence ID" value="GJJ09283.1"/>
    <property type="molecule type" value="Genomic_DNA"/>
</dbReference>
<feature type="compositionally biased region" description="Low complexity" evidence="5">
    <location>
        <begin position="53"/>
        <end position="67"/>
    </location>
</feature>
<evidence type="ECO:0000256" key="3">
    <source>
        <dbReference type="ARBA" id="ARBA00022771"/>
    </source>
</evidence>
<keyword evidence="4" id="KW-0862">Zinc</keyword>
<dbReference type="PANTHER" id="PTHR19818:SF139">
    <property type="entry name" value="PAIR-RULE PROTEIN ODD-PAIRED"/>
    <property type="match status" value="1"/>
</dbReference>
<dbReference type="InterPro" id="IPR050329">
    <property type="entry name" value="GLI_C2H2-zinc-finger"/>
</dbReference>
<dbReference type="Gene3D" id="3.30.160.60">
    <property type="entry name" value="Classic Zinc Finger"/>
    <property type="match status" value="1"/>
</dbReference>
<reference evidence="6" key="1">
    <citation type="submission" date="2021-10" db="EMBL/GenBank/DDBJ databases">
        <title>De novo Genome Assembly of Clathrus columnatus (Basidiomycota, Fungi) Using Illumina and Nanopore Sequence Data.</title>
        <authorList>
            <person name="Ogiso-Tanaka E."/>
            <person name="Itagaki H."/>
            <person name="Hosoya T."/>
            <person name="Hosaka K."/>
        </authorList>
    </citation>
    <scope>NUCLEOTIDE SEQUENCE</scope>
    <source>
        <strain evidence="6">MO-923</strain>
    </source>
</reference>
<evidence type="ECO:0000256" key="1">
    <source>
        <dbReference type="ARBA" id="ARBA00022723"/>
    </source>
</evidence>
<evidence type="ECO:0000256" key="5">
    <source>
        <dbReference type="SAM" id="MobiDB-lite"/>
    </source>
</evidence>
<keyword evidence="7" id="KW-1185">Reference proteome</keyword>
<name>A0AAV5A9E8_9AGAM</name>
<feature type="compositionally biased region" description="Low complexity" evidence="5">
    <location>
        <begin position="103"/>
        <end position="116"/>
    </location>
</feature>
<keyword evidence="2" id="KW-0677">Repeat</keyword>
<sequence>MQRQNYNPEEEYQQFLAHQQSMLFAFFAPFDNRAGLNSKASLAQHSAHGNTTQQQQGGQYPGQYQNYPPHPSAVSGHSYPEGYYQPGTGGLPPSQGGGYAYSQTQQAGQLGQASAGMDHSYRALPSTPQSTIDTYIAIIQLPESEGDASGSSARSRRAYMCKWKGCPKAVNNEYFKSKDNARVHVHKHFGSDKLFECIVPTCRKQFASEDAAKRHRDTTDWKAYTCGVCQNAFARKDYRDWHQARCGRQ</sequence>
<feature type="compositionally biased region" description="Polar residues" evidence="5">
    <location>
        <begin position="43"/>
        <end position="52"/>
    </location>
</feature>
<dbReference type="AlphaFoldDB" id="A0AAV5A9E8"/>
<dbReference type="Proteomes" id="UP001050691">
    <property type="component" value="Unassembled WGS sequence"/>
</dbReference>